<name>A0AAD6TSE3_9AGAR</name>
<dbReference type="Gene3D" id="3.30.1330.20">
    <property type="entry name" value="Tubulin/FtsZ, C-terminal domain"/>
    <property type="match status" value="1"/>
</dbReference>
<accession>A0AAD6TSE3</accession>
<evidence type="ECO:0000256" key="1">
    <source>
        <dbReference type="ARBA" id="ARBA00009636"/>
    </source>
</evidence>
<comment type="similarity">
    <text evidence="1">Belongs to the tubulin family.</text>
</comment>
<dbReference type="GO" id="GO:0005874">
    <property type="term" value="C:microtubule"/>
    <property type="evidence" value="ECO:0007669"/>
    <property type="project" value="UniProtKB-KW"/>
</dbReference>
<reference evidence="6" key="1">
    <citation type="submission" date="2023-03" db="EMBL/GenBank/DDBJ databases">
        <title>Massive genome expansion in bonnet fungi (Mycena s.s.) driven by repeated elements and novel gene families across ecological guilds.</title>
        <authorList>
            <consortium name="Lawrence Berkeley National Laboratory"/>
            <person name="Harder C.B."/>
            <person name="Miyauchi S."/>
            <person name="Viragh M."/>
            <person name="Kuo A."/>
            <person name="Thoen E."/>
            <person name="Andreopoulos B."/>
            <person name="Lu D."/>
            <person name="Skrede I."/>
            <person name="Drula E."/>
            <person name="Henrissat B."/>
            <person name="Morin E."/>
            <person name="Kohler A."/>
            <person name="Barry K."/>
            <person name="LaButti K."/>
            <person name="Morin E."/>
            <person name="Salamov A."/>
            <person name="Lipzen A."/>
            <person name="Mereny Z."/>
            <person name="Hegedus B."/>
            <person name="Baldrian P."/>
            <person name="Stursova M."/>
            <person name="Weitz H."/>
            <person name="Taylor A."/>
            <person name="Grigoriev I.V."/>
            <person name="Nagy L.G."/>
            <person name="Martin F."/>
            <person name="Kauserud H."/>
        </authorList>
    </citation>
    <scope>NUCLEOTIDE SEQUENCE</scope>
    <source>
        <strain evidence="6">CBHHK173m</strain>
    </source>
</reference>
<dbReference type="PANTHER" id="PTHR36527:SF5">
    <property type="entry name" value="TUBULIN_FTSZ GTPASE DOMAIN-CONTAINING PROTEIN"/>
    <property type="match status" value="1"/>
</dbReference>
<dbReference type="Gene3D" id="1.10.287.600">
    <property type="entry name" value="Helix hairpin bin"/>
    <property type="match status" value="1"/>
</dbReference>
<sequence>MADVIRSSSLELSRFSFPPDNFINGQSGAGNNWAKGHYTEGAELVDSLTMNFGVFFSHRWANTALMRFQYRSPSSTAQFRVTDSRLTTQMLDSKNMMTAADPGMGVSSPSVAAIFRGKVPMKDIDGKLQKIQQTNSMYLVKWIPNNVLTAHCDIAPRGRTMVMSIANSRAVHELFKRGMDEMEFTEAESNMQDLIAEYQPYQDATDKEMQYEGGEQESVEE</sequence>
<dbReference type="GO" id="GO:0005525">
    <property type="term" value="F:GTP binding"/>
    <property type="evidence" value="ECO:0007669"/>
    <property type="project" value="UniProtKB-KW"/>
</dbReference>
<dbReference type="Gene3D" id="3.40.50.1440">
    <property type="entry name" value="Tubulin/FtsZ, GTPase domain"/>
    <property type="match status" value="1"/>
</dbReference>
<keyword evidence="2" id="KW-0493">Microtubule</keyword>
<comment type="caution">
    <text evidence="6">The sequence shown here is derived from an EMBL/GenBank/DDBJ whole genome shotgun (WGS) entry which is preliminary data.</text>
</comment>
<protein>
    <submittedName>
        <fullName evidence="6">Tubulin/FtsZ</fullName>
    </submittedName>
</protein>
<dbReference type="SUPFAM" id="SSF55307">
    <property type="entry name" value="Tubulin C-terminal domain-like"/>
    <property type="match status" value="1"/>
</dbReference>
<dbReference type="InterPro" id="IPR036525">
    <property type="entry name" value="Tubulin/FtsZ_GTPase_sf"/>
</dbReference>
<dbReference type="InterPro" id="IPR018316">
    <property type="entry name" value="Tubulin/FtsZ_2-layer-sand-dom"/>
</dbReference>
<dbReference type="Proteomes" id="UP001222325">
    <property type="component" value="Unassembled WGS sequence"/>
</dbReference>
<gene>
    <name evidence="6" type="ORF">B0H15DRAFT_961791</name>
</gene>
<feature type="domain" description="Tubulin/FtsZ 2-layer sandwich" evidence="5">
    <location>
        <begin position="82"/>
        <end position="177"/>
    </location>
</feature>
<dbReference type="EMBL" id="JARJCN010000101">
    <property type="protein sequence ID" value="KAJ7075213.1"/>
    <property type="molecule type" value="Genomic_DNA"/>
</dbReference>
<evidence type="ECO:0000256" key="2">
    <source>
        <dbReference type="ARBA" id="ARBA00022701"/>
    </source>
</evidence>
<evidence type="ECO:0000256" key="3">
    <source>
        <dbReference type="ARBA" id="ARBA00022741"/>
    </source>
</evidence>
<keyword evidence="3" id="KW-0547">Nucleotide-binding</keyword>
<dbReference type="InterPro" id="IPR023123">
    <property type="entry name" value="Tubulin_C"/>
</dbReference>
<dbReference type="AlphaFoldDB" id="A0AAD6TSE3"/>
<dbReference type="Pfam" id="PF03953">
    <property type="entry name" value="Tubulin_C"/>
    <property type="match status" value="1"/>
</dbReference>
<evidence type="ECO:0000259" key="5">
    <source>
        <dbReference type="Pfam" id="PF03953"/>
    </source>
</evidence>
<dbReference type="SUPFAM" id="SSF52490">
    <property type="entry name" value="Tubulin nucleotide-binding domain-like"/>
    <property type="match status" value="1"/>
</dbReference>
<keyword evidence="4" id="KW-0342">GTP-binding</keyword>
<dbReference type="InterPro" id="IPR008280">
    <property type="entry name" value="Tub_FtsZ_C"/>
</dbReference>
<evidence type="ECO:0000313" key="6">
    <source>
        <dbReference type="EMBL" id="KAJ7075213.1"/>
    </source>
</evidence>
<evidence type="ECO:0000256" key="4">
    <source>
        <dbReference type="ARBA" id="ARBA00023134"/>
    </source>
</evidence>
<dbReference type="InterPro" id="IPR037103">
    <property type="entry name" value="Tubulin/FtsZ-like_C"/>
</dbReference>
<proteinExistence type="inferred from homology"/>
<keyword evidence="7" id="KW-1185">Reference proteome</keyword>
<evidence type="ECO:0000313" key="7">
    <source>
        <dbReference type="Proteomes" id="UP001222325"/>
    </source>
</evidence>
<dbReference type="PANTHER" id="PTHR36527">
    <property type="entry name" value="OS01G0282866 PROTEIN"/>
    <property type="match status" value="1"/>
</dbReference>
<organism evidence="6 7">
    <name type="scientific">Mycena belliarum</name>
    <dbReference type="NCBI Taxonomy" id="1033014"/>
    <lineage>
        <taxon>Eukaryota</taxon>
        <taxon>Fungi</taxon>
        <taxon>Dikarya</taxon>
        <taxon>Basidiomycota</taxon>
        <taxon>Agaricomycotina</taxon>
        <taxon>Agaricomycetes</taxon>
        <taxon>Agaricomycetidae</taxon>
        <taxon>Agaricales</taxon>
        <taxon>Marasmiineae</taxon>
        <taxon>Mycenaceae</taxon>
        <taxon>Mycena</taxon>
    </lineage>
</organism>